<feature type="transmembrane region" description="Helical" evidence="1">
    <location>
        <begin position="294"/>
        <end position="320"/>
    </location>
</feature>
<keyword evidence="1" id="KW-1133">Transmembrane helix</keyword>
<accession>A0A6P1Y1J6</accession>
<keyword evidence="1" id="KW-0812">Transmembrane</keyword>
<gene>
    <name evidence="2" type="ORF">GWP43_08175</name>
</gene>
<sequence>MNRDDTMLALNGNRTVDNLSYVLTELRDQESSDSALAYALNAQLQVLGVINSPGLSISLYDLMIDSLKMAIQKARSWQEKEEYQRCAAIMTNSMVFFLHAKLCWEGDRWSEQGISLLKSACNLVSDSAIALIKIKTGTVLLDDSLGAEMFYNLISNANGFMNKLIDWFVSGDRVVQYQNEFYIFLLRLFDKLERYHTIYGQQVLLKELILRYKDELVFVAGDKSCDLIRLDPNSPFLELPPPFKDRSKLMRSVLGGISFLLVLVVIFIIFNIFAGDKWLESFGSTALFYPLFSFHFFFLEFSTSIQVSIIIALLIGALIISSRKNNVGKKALEDYQRDETARIYCIADEYFTEIANLY</sequence>
<feature type="transmembrane region" description="Helical" evidence="1">
    <location>
        <begin position="253"/>
        <end position="274"/>
    </location>
</feature>
<dbReference type="EMBL" id="CP048020">
    <property type="protein sequence ID" value="QHX43425.1"/>
    <property type="molecule type" value="Genomic_DNA"/>
</dbReference>
<dbReference type="RefSeq" id="WP_162663749.1">
    <property type="nucleotide sequence ID" value="NZ_CP048020.1"/>
</dbReference>
<keyword evidence="1" id="KW-0472">Membrane</keyword>
<organism evidence="2 3">
    <name type="scientific">Treponema vincentii</name>
    <dbReference type="NCBI Taxonomy" id="69710"/>
    <lineage>
        <taxon>Bacteria</taxon>
        <taxon>Pseudomonadati</taxon>
        <taxon>Spirochaetota</taxon>
        <taxon>Spirochaetia</taxon>
        <taxon>Spirochaetales</taxon>
        <taxon>Treponemataceae</taxon>
        <taxon>Treponema</taxon>
    </lineage>
</organism>
<evidence type="ECO:0000313" key="3">
    <source>
        <dbReference type="Proteomes" id="UP000464374"/>
    </source>
</evidence>
<evidence type="ECO:0000313" key="2">
    <source>
        <dbReference type="EMBL" id="QHX43425.1"/>
    </source>
</evidence>
<proteinExistence type="predicted"/>
<evidence type="ECO:0000256" key="1">
    <source>
        <dbReference type="SAM" id="Phobius"/>
    </source>
</evidence>
<dbReference type="AlphaFoldDB" id="A0A6P1Y1J6"/>
<reference evidence="2 3" key="1">
    <citation type="submission" date="2020-01" db="EMBL/GenBank/DDBJ databases">
        <title>Complete genome sequence of a human oral phylogroup 1 Treponema sp. strain ATCC 700766, originally isolated from periodontitis dental plaque.</title>
        <authorList>
            <person name="Chan Y."/>
            <person name="Huo Y.-B."/>
            <person name="Yu X.-L."/>
            <person name="Zeng H."/>
            <person name="Leung W.-K."/>
            <person name="Watt R.M."/>
        </authorList>
    </citation>
    <scope>NUCLEOTIDE SEQUENCE [LARGE SCALE GENOMIC DNA]</scope>
    <source>
        <strain evidence="2 3">OMZ 804</strain>
    </source>
</reference>
<dbReference type="KEGG" id="trz:GWP43_08175"/>
<protein>
    <submittedName>
        <fullName evidence="2">Uncharacterized protein</fullName>
    </submittedName>
</protein>
<dbReference type="Proteomes" id="UP000464374">
    <property type="component" value="Chromosome"/>
</dbReference>
<name>A0A6P1Y1J6_9SPIR</name>